<evidence type="ECO:0000313" key="4">
    <source>
        <dbReference type="EMBL" id="KRM72356.1"/>
    </source>
</evidence>
<evidence type="ECO:0000259" key="3">
    <source>
        <dbReference type="Pfam" id="PF22746"/>
    </source>
</evidence>
<dbReference type="PATRIC" id="fig|1423727.3.peg.58"/>
<dbReference type="NCBIfam" id="NF038025">
    <property type="entry name" value="dapto_LiaX"/>
    <property type="match status" value="1"/>
</dbReference>
<proteinExistence type="predicted"/>
<dbReference type="OrthoDB" id="2240743at2"/>
<evidence type="ECO:0000259" key="2">
    <source>
        <dbReference type="Pfam" id="PF13349"/>
    </source>
</evidence>
<reference evidence="4 5" key="1">
    <citation type="journal article" date="2015" name="Genome Announc.">
        <title>Expanding the biotechnology potential of lactobacilli through comparative genomics of 213 strains and associated genera.</title>
        <authorList>
            <person name="Sun Z."/>
            <person name="Harris H.M."/>
            <person name="McCann A."/>
            <person name="Guo C."/>
            <person name="Argimon S."/>
            <person name="Zhang W."/>
            <person name="Yang X."/>
            <person name="Jeffery I.B."/>
            <person name="Cooney J.C."/>
            <person name="Kagawa T.F."/>
            <person name="Liu W."/>
            <person name="Song Y."/>
            <person name="Salvetti E."/>
            <person name="Wrobel A."/>
            <person name="Rasinkangas P."/>
            <person name="Parkhill J."/>
            <person name="Rea M.C."/>
            <person name="O'Sullivan O."/>
            <person name="Ritari J."/>
            <person name="Douillard F.P."/>
            <person name="Paul Ross R."/>
            <person name="Yang R."/>
            <person name="Briner A.E."/>
            <person name="Felis G.E."/>
            <person name="de Vos W.M."/>
            <person name="Barrangou R."/>
            <person name="Klaenhammer T.R."/>
            <person name="Caufield P.W."/>
            <person name="Cui Y."/>
            <person name="Zhang H."/>
            <person name="O'Toole P.W."/>
        </authorList>
    </citation>
    <scope>NUCLEOTIDE SEQUENCE [LARGE SCALE GENOMIC DNA]</scope>
    <source>
        <strain evidence="4 5">DSM 23927</strain>
    </source>
</reference>
<accession>A0A0R2B313</accession>
<gene>
    <name evidence="4" type="ORF">FC34_GL000057</name>
</gene>
<dbReference type="RefSeq" id="WP_057893388.1">
    <property type="nucleotide sequence ID" value="NZ_AYZQ01000001.1"/>
</dbReference>
<dbReference type="AlphaFoldDB" id="A0A0R2B313"/>
<sequence length="480" mass="53445">MNERERILDLVKQGVISSEEALLLLENLAKNTDPHAQTEQSDNQPTDNEALDENEQELNALNTEIADVSGNLAAIETQLASLRKQVAANEEQIIVLDTMEDLDTLTQEKYQERGQLKQENLALNQEITELNQQRPELQAELADLEDQKRQLTKKRFSDVLPDDWQDQARERLNDFGSTMRDASSQIAHLVKDTVGNVMDNVDWKDITIKVPGLATEKFSQTFDYPDSQATILDLKVANGDVVFEPWDKPGFKIDADIKLYGKFKEETPLEAFNARARIDVNDDHLIFQVPNKRVSADLHVFFPSREYDHVTVRLLNGDVRFNEIHGKDFYVKSTNGDIQFLKSQVVMIEAQGVNGDIKVNEGTVHDVFLETVNGDIKLANSPETAQITTVNGTIRATYQQAFHTLSASSVNGDVKLAFPTTAALNGQAKARLGEVKSRLDQVPAKKNSKSVDLQRAGEGAGAITVSTTSGSILLKDSDQK</sequence>
<evidence type="ECO:0000313" key="5">
    <source>
        <dbReference type="Proteomes" id="UP000051672"/>
    </source>
</evidence>
<dbReference type="Pfam" id="PF13349">
    <property type="entry name" value="DUF4097"/>
    <property type="match status" value="1"/>
</dbReference>
<dbReference type="Proteomes" id="UP000051672">
    <property type="component" value="Unassembled WGS sequence"/>
</dbReference>
<protein>
    <submittedName>
        <fullName evidence="4">Uncharacterized protein</fullName>
    </submittedName>
</protein>
<dbReference type="EMBL" id="AYZQ01000001">
    <property type="protein sequence ID" value="KRM72356.1"/>
    <property type="molecule type" value="Genomic_DNA"/>
</dbReference>
<organism evidence="4 5">
    <name type="scientific">Lacticaseibacillus brantae DSM 23927</name>
    <dbReference type="NCBI Taxonomy" id="1423727"/>
    <lineage>
        <taxon>Bacteria</taxon>
        <taxon>Bacillati</taxon>
        <taxon>Bacillota</taxon>
        <taxon>Bacilli</taxon>
        <taxon>Lactobacillales</taxon>
        <taxon>Lactobacillaceae</taxon>
        <taxon>Lacticaseibacillus</taxon>
    </lineage>
</organism>
<feature type="domain" description="DUF4097" evidence="2">
    <location>
        <begin position="291"/>
        <end position="473"/>
    </location>
</feature>
<evidence type="ECO:0000256" key="1">
    <source>
        <dbReference type="SAM" id="Coils"/>
    </source>
</evidence>
<keyword evidence="5" id="KW-1185">Reference proteome</keyword>
<name>A0A0R2B313_9LACO</name>
<keyword evidence="1" id="KW-0175">Coiled coil</keyword>
<feature type="domain" description="YvlB/LiaX N-terminal" evidence="3">
    <location>
        <begin position="2"/>
        <end position="31"/>
    </location>
</feature>
<dbReference type="Gene3D" id="1.10.287.1490">
    <property type="match status" value="1"/>
</dbReference>
<dbReference type="InterPro" id="IPR025164">
    <property type="entry name" value="Toastrack_DUF4097"/>
</dbReference>
<dbReference type="InterPro" id="IPR053959">
    <property type="entry name" value="YvlB/LiaX_N"/>
</dbReference>
<dbReference type="InterPro" id="IPR058219">
    <property type="entry name" value="LiaX"/>
</dbReference>
<feature type="coiled-coil region" evidence="1">
    <location>
        <begin position="51"/>
        <end position="154"/>
    </location>
</feature>
<comment type="caution">
    <text evidence="4">The sequence shown here is derived from an EMBL/GenBank/DDBJ whole genome shotgun (WGS) entry which is preliminary data.</text>
</comment>
<dbReference type="STRING" id="1423727.FC34_GL000057"/>
<dbReference type="Pfam" id="PF22746">
    <property type="entry name" value="SHOCT-like_DUF2089-C"/>
    <property type="match status" value="1"/>
</dbReference>